<evidence type="ECO:0000256" key="2">
    <source>
        <dbReference type="ARBA" id="ARBA00005404"/>
    </source>
</evidence>
<dbReference type="GO" id="GO:0051537">
    <property type="term" value="F:2 iron, 2 sulfur cluster binding"/>
    <property type="evidence" value="ECO:0007669"/>
    <property type="project" value="UniProtKB-KW"/>
</dbReference>
<keyword evidence="12" id="KW-0830">Ubiquinone</keyword>
<dbReference type="PROSITE" id="PS00641">
    <property type="entry name" value="COMPLEX1_75K_1"/>
    <property type="match status" value="1"/>
</dbReference>
<evidence type="ECO:0000256" key="7">
    <source>
        <dbReference type="ARBA" id="ARBA00022723"/>
    </source>
</evidence>
<evidence type="ECO:0000313" key="22">
    <source>
        <dbReference type="EMBL" id="SMC90556.1"/>
    </source>
</evidence>
<evidence type="ECO:0000259" key="21">
    <source>
        <dbReference type="PROSITE" id="PS51839"/>
    </source>
</evidence>
<comment type="cofactor">
    <cofactor evidence="1">
        <name>[4Fe-4S] cluster</name>
        <dbReference type="ChEBI" id="CHEBI:49883"/>
    </cofactor>
</comment>
<dbReference type="InterPro" id="IPR010228">
    <property type="entry name" value="NADH_UbQ_OxRdtase_Gsu"/>
</dbReference>
<dbReference type="PANTHER" id="PTHR43105">
    <property type="entry name" value="RESPIRATORY NITRATE REDUCTASE"/>
    <property type="match status" value="1"/>
</dbReference>
<dbReference type="SUPFAM" id="SSF54292">
    <property type="entry name" value="2Fe-2S ferredoxin-like"/>
    <property type="match status" value="1"/>
</dbReference>
<dbReference type="Gene3D" id="3.40.50.740">
    <property type="match status" value="1"/>
</dbReference>
<dbReference type="InterPro" id="IPR001041">
    <property type="entry name" value="2Fe-2S_ferredoxin-type"/>
</dbReference>
<dbReference type="STRING" id="475255.SAMN04488101_105128"/>
<dbReference type="Pfam" id="PF13510">
    <property type="entry name" value="Fer2_4"/>
    <property type="match status" value="1"/>
</dbReference>
<evidence type="ECO:0000256" key="10">
    <source>
        <dbReference type="ARBA" id="ARBA00023014"/>
    </source>
</evidence>
<keyword evidence="11" id="KW-0520">NAD</keyword>
<keyword evidence="9" id="KW-0408">Iron</keyword>
<dbReference type="GO" id="GO:0003954">
    <property type="term" value="F:NADH dehydrogenase activity"/>
    <property type="evidence" value="ECO:0007669"/>
    <property type="project" value="TreeGrafter"/>
</dbReference>
<dbReference type="Pfam" id="PF22117">
    <property type="entry name" value="Fer4_Nqo3"/>
    <property type="match status" value="1"/>
</dbReference>
<dbReference type="InterPro" id="IPR000283">
    <property type="entry name" value="NADH_UbQ_OxRdtase_75kDa_su_CS"/>
</dbReference>
<dbReference type="GO" id="GO:0046872">
    <property type="term" value="F:metal ion binding"/>
    <property type="evidence" value="ECO:0007669"/>
    <property type="project" value="UniProtKB-KW"/>
</dbReference>
<dbReference type="InterPro" id="IPR006656">
    <property type="entry name" value="Mopterin_OxRdtase"/>
</dbReference>
<dbReference type="Pfam" id="PF10588">
    <property type="entry name" value="NADH-G_4Fe-4S_3"/>
    <property type="match status" value="1"/>
</dbReference>
<reference evidence="22 23" key="1">
    <citation type="submission" date="2017-04" db="EMBL/GenBank/DDBJ databases">
        <authorList>
            <person name="Afonso C.L."/>
            <person name="Miller P.J."/>
            <person name="Scott M.A."/>
            <person name="Spackman E."/>
            <person name="Goraichik I."/>
            <person name="Dimitrov K.M."/>
            <person name="Suarez D.L."/>
            <person name="Swayne D.E."/>
        </authorList>
    </citation>
    <scope>NUCLEOTIDE SEQUENCE [LARGE SCALE GENOMIC DNA]</scope>
    <source>
        <strain evidence="22 23">DSM 19625</strain>
    </source>
</reference>
<feature type="domain" description="2Fe-2S ferredoxin-type" evidence="19">
    <location>
        <begin position="1"/>
        <end position="83"/>
    </location>
</feature>
<proteinExistence type="inferred from homology"/>
<dbReference type="GO" id="GO:0048038">
    <property type="term" value="F:quinone binding"/>
    <property type="evidence" value="ECO:0007669"/>
    <property type="project" value="UniProtKB-KW"/>
</dbReference>
<dbReference type="FunFam" id="2.20.25.90:FF:000003">
    <property type="entry name" value="NADH-quinone oxidoreductase"/>
    <property type="match status" value="1"/>
</dbReference>
<evidence type="ECO:0000256" key="14">
    <source>
        <dbReference type="ARBA" id="ARBA00031577"/>
    </source>
</evidence>
<keyword evidence="10" id="KW-0411">Iron-sulfur</keyword>
<evidence type="ECO:0000256" key="15">
    <source>
        <dbReference type="ARBA" id="ARBA00032783"/>
    </source>
</evidence>
<keyword evidence="8" id="KW-1278">Translocase</keyword>
<evidence type="ECO:0000313" key="23">
    <source>
        <dbReference type="Proteomes" id="UP000192678"/>
    </source>
</evidence>
<dbReference type="PROSITE" id="PS51839">
    <property type="entry name" value="4FE4S_HC3"/>
    <property type="match status" value="1"/>
</dbReference>
<evidence type="ECO:0000256" key="6">
    <source>
        <dbReference type="ARBA" id="ARBA00022719"/>
    </source>
</evidence>
<evidence type="ECO:0000256" key="13">
    <source>
        <dbReference type="ARBA" id="ARBA00026021"/>
    </source>
</evidence>
<dbReference type="InterPro" id="IPR009010">
    <property type="entry name" value="Asp_de-COase-like_dom_sf"/>
</dbReference>
<dbReference type="NCBIfam" id="TIGR01973">
    <property type="entry name" value="NuoG"/>
    <property type="match status" value="1"/>
</dbReference>
<evidence type="ECO:0000259" key="19">
    <source>
        <dbReference type="PROSITE" id="PS51085"/>
    </source>
</evidence>
<feature type="domain" description="4Fe-4S His(Cys)3-ligated-type" evidence="21">
    <location>
        <begin position="83"/>
        <end position="122"/>
    </location>
</feature>
<protein>
    <recommendedName>
        <fullName evidence="3">NADH-quinone oxidoreductase subunit G</fullName>
    </recommendedName>
    <alternativeName>
        <fullName evidence="14">NADH dehydrogenase I subunit G</fullName>
    </alternativeName>
    <alternativeName>
        <fullName evidence="15">NDH-1 subunit G</fullName>
    </alternativeName>
</protein>
<dbReference type="SUPFAM" id="SSF53706">
    <property type="entry name" value="Formate dehydrogenase/DMSO reductase, domains 1-3"/>
    <property type="match status" value="1"/>
</dbReference>
<dbReference type="GO" id="GO:0051539">
    <property type="term" value="F:4 iron, 4 sulfur cluster binding"/>
    <property type="evidence" value="ECO:0007669"/>
    <property type="project" value="UniProtKB-KW"/>
</dbReference>
<dbReference type="EMBL" id="FWYB01000005">
    <property type="protein sequence ID" value="SMC90556.1"/>
    <property type="molecule type" value="Genomic_DNA"/>
</dbReference>
<keyword evidence="4" id="KW-0004">4Fe-4S</keyword>
<evidence type="ECO:0000256" key="4">
    <source>
        <dbReference type="ARBA" id="ARBA00022485"/>
    </source>
</evidence>
<comment type="cofactor">
    <cofactor evidence="16">
        <name>[2Fe-2S] cluster</name>
        <dbReference type="ChEBI" id="CHEBI:190135"/>
    </cofactor>
</comment>
<dbReference type="InterPro" id="IPR036010">
    <property type="entry name" value="2Fe-2S_ferredoxin-like_sf"/>
</dbReference>
<dbReference type="InterPro" id="IPR050123">
    <property type="entry name" value="Prok_molybdopt-oxidoreductase"/>
</dbReference>
<keyword evidence="7" id="KW-0479">Metal-binding</keyword>
<name>A0A1W2D025_9SPHI</name>
<dbReference type="OrthoDB" id="9805142at2"/>
<dbReference type="CDD" id="cd02771">
    <property type="entry name" value="MopB_NDH-1_NuoG2-N7"/>
    <property type="match status" value="1"/>
</dbReference>
<evidence type="ECO:0000256" key="5">
    <source>
        <dbReference type="ARBA" id="ARBA00022714"/>
    </source>
</evidence>
<evidence type="ECO:0000256" key="9">
    <source>
        <dbReference type="ARBA" id="ARBA00023004"/>
    </source>
</evidence>
<comment type="catalytic activity">
    <reaction evidence="17">
        <text>a quinone + NADH + 5 H(+)(in) = a quinol + NAD(+) + 4 H(+)(out)</text>
        <dbReference type="Rhea" id="RHEA:57888"/>
        <dbReference type="ChEBI" id="CHEBI:15378"/>
        <dbReference type="ChEBI" id="CHEBI:24646"/>
        <dbReference type="ChEBI" id="CHEBI:57540"/>
        <dbReference type="ChEBI" id="CHEBI:57945"/>
        <dbReference type="ChEBI" id="CHEBI:132124"/>
    </reaction>
</comment>
<dbReference type="SUPFAM" id="SSF50692">
    <property type="entry name" value="ADC-like"/>
    <property type="match status" value="1"/>
</dbReference>
<comment type="similarity">
    <text evidence="2 18">Belongs to the complex I 75 kDa subunit family.</text>
</comment>
<evidence type="ECO:0000256" key="12">
    <source>
        <dbReference type="ARBA" id="ARBA00023075"/>
    </source>
</evidence>
<dbReference type="SUPFAM" id="SSF54862">
    <property type="entry name" value="4Fe-4S ferredoxins"/>
    <property type="match status" value="1"/>
</dbReference>
<dbReference type="GO" id="GO:0016020">
    <property type="term" value="C:membrane"/>
    <property type="evidence" value="ECO:0007669"/>
    <property type="project" value="InterPro"/>
</dbReference>
<dbReference type="AlphaFoldDB" id="A0A1W2D025"/>
<accession>A0A1W2D025</accession>
<dbReference type="InterPro" id="IPR006963">
    <property type="entry name" value="Mopterin_OxRdtase_4Fe-4S_dom"/>
</dbReference>
<evidence type="ECO:0000256" key="8">
    <source>
        <dbReference type="ARBA" id="ARBA00022967"/>
    </source>
</evidence>
<dbReference type="PROSITE" id="PS00643">
    <property type="entry name" value="COMPLEX1_75K_3"/>
    <property type="match status" value="1"/>
</dbReference>
<dbReference type="InterPro" id="IPR019574">
    <property type="entry name" value="NADH_UbQ_OxRdtase_Gsu_4Fe4S-bd"/>
</dbReference>
<keyword evidence="6" id="KW-0874">Quinone</keyword>
<sequence>MATIYIDHKAYEVTPGKNVLETCLTLGFDLPYFCWHPAMGSVGACRQCAIKLFKDEDDTKGRLVMSCMETVKDNMYLSVEDPAARAFRAQVIEWLMTNHPHDCAVCDEGGSCHLQDMTVMTGHNYRRFQFPKRSYKNQYLGPFINHEMNRCIQCYRCVRFYKDYAGGKDLDVFAAHNHVYFGRAEDGILESEFSGNLAEVCPTGVFTDKSLKAHYTRKWDMTMAPSICQHCSLGCNVIAGERYGELRQITNRYNGAVNGYFICDRGRFGYEFVNNINRIQQPLVRAQIPDAADKDSLYRQLAKILTKDTTIGIASPRASLEANFALRQLVGKENFYQGVSEAEAQLMRNILLTLNSGHVHSPSLKETETADAVFILGEDLTNSAPMLALAVRQAIRKAPFEKAAEISIPTWHDAALRELAQEEKGALFIAYPTKTKLDELADKPLHLSPDEIARLGYTVAAQLNTNVPAPEGLSKHSLKLAKQIAGILKKAKNPLIICGTSLFNEAIISAATNIALALSGKEKKANLSFVIPECNSMGLAMMDAPSLAHAMEVLENGDVDTVVVLENDLYRRGGKGEIDLLFNHCRNLVVLDHLHNETSNKASILIPVATFAEADGTIVNNEGRAQRFFQVFSPKNENFRESWRWLDEFRQFQNGICPEELKAPENLLAEMAHLMPQFKGADTVAPDADFRISGQKIPREPHRYSGRTAMLANINVSEPKPPEDHDSALSFTMEGYKGMPPAPLIPFFWAPGWNSGQSVNKYQAEVGGSLRGGDPGNRLFPEISVAELSYRNHIPSPFIPSPGEWLMLPLSHIFGSEELSIYSPGINERCPKPYIAINRKDAKDLNTAENDIVQLQIQDQLYFLPVRIMEELPQGLAGIPYQIPGLTGISWPAKGTLTKGNT</sequence>
<dbReference type="SMART" id="SM00926">
    <property type="entry name" value="Molybdop_Fe4S4"/>
    <property type="match status" value="1"/>
</dbReference>
<evidence type="ECO:0000256" key="17">
    <source>
        <dbReference type="ARBA" id="ARBA00047712"/>
    </source>
</evidence>
<dbReference type="InterPro" id="IPR054351">
    <property type="entry name" value="NADH_UbQ_OxRdtase_ferredoxin"/>
</dbReference>
<dbReference type="Pfam" id="PF04879">
    <property type="entry name" value="Molybdop_Fe4S4"/>
    <property type="match status" value="1"/>
</dbReference>
<dbReference type="Gene3D" id="3.30.200.210">
    <property type="match status" value="1"/>
</dbReference>
<dbReference type="Pfam" id="PF00384">
    <property type="entry name" value="Molybdopterin"/>
    <property type="match status" value="1"/>
</dbReference>
<evidence type="ECO:0000256" key="3">
    <source>
        <dbReference type="ARBA" id="ARBA00019902"/>
    </source>
</evidence>
<dbReference type="Gene3D" id="3.10.20.740">
    <property type="match status" value="1"/>
</dbReference>
<organism evidence="22 23">
    <name type="scientific">Pedobacter nyackensis</name>
    <dbReference type="NCBI Taxonomy" id="475255"/>
    <lineage>
        <taxon>Bacteria</taxon>
        <taxon>Pseudomonadati</taxon>
        <taxon>Bacteroidota</taxon>
        <taxon>Sphingobacteriia</taxon>
        <taxon>Sphingobacteriales</taxon>
        <taxon>Sphingobacteriaceae</taxon>
        <taxon>Pedobacter</taxon>
    </lineage>
</organism>
<dbReference type="CDD" id="cd02788">
    <property type="entry name" value="MopB_CT_NDH-1_NuoG2-N7"/>
    <property type="match status" value="1"/>
</dbReference>
<evidence type="ECO:0000256" key="1">
    <source>
        <dbReference type="ARBA" id="ARBA00001966"/>
    </source>
</evidence>
<dbReference type="PANTHER" id="PTHR43105:SF10">
    <property type="entry name" value="NADH-QUINONE OXIDOREDUCTASE SUBUNIT G"/>
    <property type="match status" value="1"/>
</dbReference>
<evidence type="ECO:0000259" key="20">
    <source>
        <dbReference type="PROSITE" id="PS51669"/>
    </source>
</evidence>
<dbReference type="Proteomes" id="UP000192678">
    <property type="component" value="Unassembled WGS sequence"/>
</dbReference>
<feature type="domain" description="4Fe-4S Mo/W bis-MGD-type" evidence="20">
    <location>
        <begin position="221"/>
        <end position="277"/>
    </location>
</feature>
<evidence type="ECO:0000256" key="16">
    <source>
        <dbReference type="ARBA" id="ARBA00034078"/>
    </source>
</evidence>
<evidence type="ECO:0000256" key="18">
    <source>
        <dbReference type="RuleBase" id="RU004523"/>
    </source>
</evidence>
<keyword evidence="5" id="KW-0001">2Fe-2S</keyword>
<dbReference type="CDD" id="cd00207">
    <property type="entry name" value="fer2"/>
    <property type="match status" value="1"/>
</dbReference>
<dbReference type="Gene3D" id="2.40.40.20">
    <property type="match status" value="1"/>
</dbReference>
<evidence type="ECO:0000256" key="11">
    <source>
        <dbReference type="ARBA" id="ARBA00023027"/>
    </source>
</evidence>
<keyword evidence="23" id="KW-1185">Reference proteome</keyword>
<dbReference type="GO" id="GO:0042773">
    <property type="term" value="P:ATP synthesis coupled electron transport"/>
    <property type="evidence" value="ECO:0007669"/>
    <property type="project" value="InterPro"/>
</dbReference>
<dbReference type="GO" id="GO:0008137">
    <property type="term" value="F:NADH dehydrogenase (ubiquinone) activity"/>
    <property type="evidence" value="ECO:0007669"/>
    <property type="project" value="InterPro"/>
</dbReference>
<comment type="subunit">
    <text evidence="13">Composed of 13 different subunits. Subunits NuoCD, E, F, and G constitute the peripheral sector of the complex.</text>
</comment>
<dbReference type="PROSITE" id="PS51085">
    <property type="entry name" value="2FE2S_FER_2"/>
    <property type="match status" value="1"/>
</dbReference>
<dbReference type="FunFam" id="3.10.20.740:FF:000002">
    <property type="entry name" value="NADH-quinone oxidoreductase"/>
    <property type="match status" value="1"/>
</dbReference>
<dbReference type="SMART" id="SM00929">
    <property type="entry name" value="NADH-G_4Fe-4S_3"/>
    <property type="match status" value="1"/>
</dbReference>
<dbReference type="PROSITE" id="PS51669">
    <property type="entry name" value="4FE4S_MOW_BIS_MGD"/>
    <property type="match status" value="1"/>
</dbReference>
<gene>
    <name evidence="22" type="ORF">SAMN04488101_105128</name>
</gene>